<dbReference type="EMBL" id="MN739334">
    <property type="protein sequence ID" value="QHS99084.1"/>
    <property type="molecule type" value="Genomic_DNA"/>
</dbReference>
<keyword evidence="1" id="KW-0472">Membrane</keyword>
<keyword evidence="1" id="KW-0812">Transmembrane</keyword>
<feature type="transmembrane region" description="Helical" evidence="1">
    <location>
        <begin position="12"/>
        <end position="32"/>
    </location>
</feature>
<accession>A0A6C0C5N7</accession>
<evidence type="ECO:0000256" key="1">
    <source>
        <dbReference type="SAM" id="Phobius"/>
    </source>
</evidence>
<name>A0A6C0C5N7_9ZZZZ</name>
<dbReference type="AlphaFoldDB" id="A0A6C0C5N7"/>
<protein>
    <submittedName>
        <fullName evidence="2">Uncharacterized protein</fullName>
    </submittedName>
</protein>
<organism evidence="2">
    <name type="scientific">viral metagenome</name>
    <dbReference type="NCBI Taxonomy" id="1070528"/>
    <lineage>
        <taxon>unclassified sequences</taxon>
        <taxon>metagenomes</taxon>
        <taxon>organismal metagenomes</taxon>
    </lineage>
</organism>
<feature type="transmembrane region" description="Helical" evidence="1">
    <location>
        <begin position="110"/>
        <end position="132"/>
    </location>
</feature>
<proteinExistence type="predicted"/>
<sequence length="133" mass="15419">MYMMNFKKYITVFFISSFISIITLGYIEIAYNKKNRPSSVPYELFPIFIPLLYGIFGVINYYIISNYGNNYSIVVGIVFGILLSIIGRFGLDLPTRLFNFTKNTSYKVHIYAIIIYAIIFRSLITPLTNHIIL</sequence>
<keyword evidence="1" id="KW-1133">Transmembrane helix</keyword>
<evidence type="ECO:0000313" key="2">
    <source>
        <dbReference type="EMBL" id="QHS99084.1"/>
    </source>
</evidence>
<reference evidence="2" key="1">
    <citation type="journal article" date="2020" name="Nature">
        <title>Giant virus diversity and host interactions through global metagenomics.</title>
        <authorList>
            <person name="Schulz F."/>
            <person name="Roux S."/>
            <person name="Paez-Espino D."/>
            <person name="Jungbluth S."/>
            <person name="Walsh D.A."/>
            <person name="Denef V.J."/>
            <person name="McMahon K.D."/>
            <person name="Konstantinidis K.T."/>
            <person name="Eloe-Fadrosh E.A."/>
            <person name="Kyrpides N.C."/>
            <person name="Woyke T."/>
        </authorList>
    </citation>
    <scope>NUCLEOTIDE SEQUENCE</scope>
    <source>
        <strain evidence="2">GVMAG-M-3300020185-33</strain>
    </source>
</reference>
<feature type="transmembrane region" description="Helical" evidence="1">
    <location>
        <begin position="71"/>
        <end position="90"/>
    </location>
</feature>
<feature type="transmembrane region" description="Helical" evidence="1">
    <location>
        <begin position="44"/>
        <end position="64"/>
    </location>
</feature>